<keyword evidence="2" id="KW-1133">Transmembrane helix</keyword>
<dbReference type="GeneID" id="89929543"/>
<gene>
    <name evidence="3" type="ORF">LTR77_008209</name>
</gene>
<keyword evidence="2" id="KW-0472">Membrane</keyword>
<reference evidence="3 4" key="1">
    <citation type="submission" date="2023-08" db="EMBL/GenBank/DDBJ databases">
        <title>Black Yeasts Isolated from many extreme environments.</title>
        <authorList>
            <person name="Coleine C."/>
            <person name="Stajich J.E."/>
            <person name="Selbmann L."/>
        </authorList>
    </citation>
    <scope>NUCLEOTIDE SEQUENCE [LARGE SCALE GENOMIC DNA]</scope>
    <source>
        <strain evidence="3 4">CCFEE 5935</strain>
    </source>
</reference>
<keyword evidence="2" id="KW-0812">Transmembrane</keyword>
<feature type="transmembrane region" description="Helical" evidence="2">
    <location>
        <begin position="57"/>
        <end position="81"/>
    </location>
</feature>
<evidence type="ECO:0000256" key="2">
    <source>
        <dbReference type="SAM" id="Phobius"/>
    </source>
</evidence>
<accession>A0AAV9P266</accession>
<name>A0AAV9P266_9PEZI</name>
<dbReference type="AlphaFoldDB" id="A0AAV9P266"/>
<dbReference type="Proteomes" id="UP001337655">
    <property type="component" value="Unassembled WGS sequence"/>
</dbReference>
<keyword evidence="4" id="KW-1185">Reference proteome</keyword>
<evidence type="ECO:0000313" key="4">
    <source>
        <dbReference type="Proteomes" id="UP001337655"/>
    </source>
</evidence>
<feature type="transmembrane region" description="Helical" evidence="2">
    <location>
        <begin position="102"/>
        <end position="125"/>
    </location>
</feature>
<feature type="region of interest" description="Disordered" evidence="1">
    <location>
        <begin position="225"/>
        <end position="245"/>
    </location>
</feature>
<evidence type="ECO:0000256" key="1">
    <source>
        <dbReference type="SAM" id="MobiDB-lite"/>
    </source>
</evidence>
<feature type="transmembrane region" description="Helical" evidence="2">
    <location>
        <begin position="171"/>
        <end position="195"/>
    </location>
</feature>
<dbReference type="EMBL" id="JAVRRT010000013">
    <property type="protein sequence ID" value="KAK5166665.1"/>
    <property type="molecule type" value="Genomic_DNA"/>
</dbReference>
<organism evidence="3 4">
    <name type="scientific">Saxophila tyrrhenica</name>
    <dbReference type="NCBI Taxonomy" id="1690608"/>
    <lineage>
        <taxon>Eukaryota</taxon>
        <taxon>Fungi</taxon>
        <taxon>Dikarya</taxon>
        <taxon>Ascomycota</taxon>
        <taxon>Pezizomycotina</taxon>
        <taxon>Dothideomycetes</taxon>
        <taxon>Dothideomycetidae</taxon>
        <taxon>Mycosphaerellales</taxon>
        <taxon>Extremaceae</taxon>
        <taxon>Saxophila</taxon>
    </lineage>
</organism>
<sequence length="245" mass="27142">MANNLRNPTLGLALLSLGLSIAVIGTAGRSLHVYYSEHSTNMWLLPVWPNHFDLRELQMLVGSAAAVVVCNLVLGTSLVVAKVSILLTFDGGRANADIRLQLPANGIVVVSSFLSTIVMMIALIFTTVLNWRAPHRDTLKTWTCRWSNVPRSLYSLGPPEQFHDLCQKTRFAYFSLIPLFILQVALLGLGIWALFSKRPQRSGHRELEKGGDYPLSNVQRQNVSFETKSASPQSYQTRNFSGGKS</sequence>
<protein>
    <submittedName>
        <fullName evidence="3">Uncharacterized protein</fullName>
    </submittedName>
</protein>
<dbReference type="RefSeq" id="XP_064656547.1">
    <property type="nucleotide sequence ID" value="XM_064805442.1"/>
</dbReference>
<feature type="transmembrane region" description="Helical" evidence="2">
    <location>
        <begin position="12"/>
        <end position="35"/>
    </location>
</feature>
<comment type="caution">
    <text evidence="3">The sequence shown here is derived from an EMBL/GenBank/DDBJ whole genome shotgun (WGS) entry which is preliminary data.</text>
</comment>
<proteinExistence type="predicted"/>
<evidence type="ECO:0000313" key="3">
    <source>
        <dbReference type="EMBL" id="KAK5166665.1"/>
    </source>
</evidence>